<organism evidence="1 2">
    <name type="scientific">Ceraceosorus bombacis</name>
    <dbReference type="NCBI Taxonomy" id="401625"/>
    <lineage>
        <taxon>Eukaryota</taxon>
        <taxon>Fungi</taxon>
        <taxon>Dikarya</taxon>
        <taxon>Basidiomycota</taxon>
        <taxon>Ustilaginomycotina</taxon>
        <taxon>Exobasidiomycetes</taxon>
        <taxon>Ceraceosorales</taxon>
        <taxon>Ceraceosoraceae</taxon>
        <taxon>Ceraceosorus</taxon>
    </lineage>
</organism>
<dbReference type="Proteomes" id="UP000054845">
    <property type="component" value="Unassembled WGS sequence"/>
</dbReference>
<evidence type="ECO:0000313" key="2">
    <source>
        <dbReference type="Proteomes" id="UP000054845"/>
    </source>
</evidence>
<accession>A0A0P1BP81</accession>
<dbReference type="EMBL" id="CCYA01000265">
    <property type="protein sequence ID" value="CEH17769.1"/>
    <property type="molecule type" value="Genomic_DNA"/>
</dbReference>
<name>A0A0P1BP81_9BASI</name>
<proteinExistence type="predicted"/>
<sequence>MLCFLAAASKELATTKHIPACMLSTPTSRWPPVGPRASLVGSPCARKPSLKDMGARPNLCRQPRHRGTSAFREDRQPRITNAIMQHGLSGLELQVPRLYCA</sequence>
<reference evidence="1 2" key="1">
    <citation type="submission" date="2014-09" db="EMBL/GenBank/DDBJ databases">
        <authorList>
            <person name="Magalhaes I.L.F."/>
            <person name="Oliveira U."/>
            <person name="Santos F.R."/>
            <person name="Vidigal T.H.D.A."/>
            <person name="Brescovit A.D."/>
            <person name="Santos A.J."/>
        </authorList>
    </citation>
    <scope>NUCLEOTIDE SEQUENCE [LARGE SCALE GENOMIC DNA]</scope>
</reference>
<keyword evidence="2" id="KW-1185">Reference proteome</keyword>
<evidence type="ECO:0000313" key="1">
    <source>
        <dbReference type="EMBL" id="CEH17769.1"/>
    </source>
</evidence>
<protein>
    <submittedName>
        <fullName evidence="1">Uncharacterized protein</fullName>
    </submittedName>
</protein>
<dbReference type="AlphaFoldDB" id="A0A0P1BP81"/>